<dbReference type="NCBIfam" id="TIGR00570">
    <property type="entry name" value="cdk7"/>
    <property type="match status" value="1"/>
</dbReference>
<dbReference type="eggNOG" id="ENOG502R2XT">
    <property type="taxonomic scope" value="Eukaryota"/>
</dbReference>
<dbReference type="Gene3D" id="2.40.50.140">
    <property type="entry name" value="Nucleic acid-binding proteins"/>
    <property type="match status" value="1"/>
</dbReference>
<dbReference type="GO" id="GO:0005737">
    <property type="term" value="C:cytoplasm"/>
    <property type="evidence" value="ECO:0007669"/>
    <property type="project" value="TreeGrafter"/>
</dbReference>
<reference evidence="13" key="2">
    <citation type="journal article" date="2013" name="Nat. Commun.">
        <title>Genome of the Chinese tree shrew.</title>
        <authorList>
            <person name="Fan Y."/>
            <person name="Huang Z.Y."/>
            <person name="Cao C.C."/>
            <person name="Chen C.S."/>
            <person name="Chen Y.X."/>
            <person name="Fan D.D."/>
            <person name="He J."/>
            <person name="Hou H.L."/>
            <person name="Hu L."/>
            <person name="Hu X.T."/>
            <person name="Jiang X.T."/>
            <person name="Lai R."/>
            <person name="Lang Y.S."/>
            <person name="Liang B."/>
            <person name="Liao S.G."/>
            <person name="Mu D."/>
            <person name="Ma Y.Y."/>
            <person name="Niu Y.Y."/>
            <person name="Sun X.Q."/>
            <person name="Xia J.Q."/>
            <person name="Xiao J."/>
            <person name="Xiong Z.Q."/>
            <person name="Xu L."/>
            <person name="Yang L."/>
            <person name="Zhang Y."/>
            <person name="Zhao W."/>
            <person name="Zhao X.D."/>
            <person name="Zheng Y.T."/>
            <person name="Zhou J.M."/>
            <person name="Zhu Y.B."/>
            <person name="Zhang G.J."/>
            <person name="Wang J."/>
            <person name="Yao Y.G."/>
        </authorList>
    </citation>
    <scope>NUCLEOTIDE SEQUENCE [LARGE SCALE GENOMIC DNA]</scope>
</reference>
<dbReference type="GO" id="GO:0006289">
    <property type="term" value="P:nucleotide-excision repair"/>
    <property type="evidence" value="ECO:0007669"/>
    <property type="project" value="InterPro"/>
</dbReference>
<keyword evidence="5" id="KW-0689">Ribosomal protein</keyword>
<keyword evidence="4" id="KW-0732">Signal</keyword>
<feature type="coiled-coil region" evidence="10">
    <location>
        <begin position="784"/>
        <end position="842"/>
    </location>
</feature>
<dbReference type="Pfam" id="PF01283">
    <property type="entry name" value="Ribosomal_S26e"/>
    <property type="match status" value="1"/>
</dbReference>
<evidence type="ECO:0000256" key="3">
    <source>
        <dbReference type="ARBA" id="ARBA00022692"/>
    </source>
</evidence>
<evidence type="ECO:0000256" key="1">
    <source>
        <dbReference type="ARBA" id="ARBA00004370"/>
    </source>
</evidence>
<dbReference type="InterPro" id="IPR013106">
    <property type="entry name" value="Ig_V-set"/>
</dbReference>
<evidence type="ECO:0000256" key="2">
    <source>
        <dbReference type="ARBA" id="ARBA00008596"/>
    </source>
</evidence>
<proteinExistence type="inferred from homology"/>
<evidence type="ECO:0000256" key="6">
    <source>
        <dbReference type="ARBA" id="ARBA00022989"/>
    </source>
</evidence>
<dbReference type="InterPro" id="IPR053896">
    <property type="entry name" value="BTN3A2-like_Ig-C"/>
</dbReference>
<dbReference type="InterPro" id="IPR015877">
    <property type="entry name" value="MAT1_centre"/>
</dbReference>
<dbReference type="GO" id="GO:1990904">
    <property type="term" value="C:ribonucleoprotein complex"/>
    <property type="evidence" value="ECO:0007669"/>
    <property type="project" value="UniProtKB-KW"/>
</dbReference>
<protein>
    <submittedName>
        <fullName evidence="12">Nitric oxide-inducible protein</fullName>
    </submittedName>
</protein>
<evidence type="ECO:0000256" key="5">
    <source>
        <dbReference type="ARBA" id="ARBA00022980"/>
    </source>
</evidence>
<dbReference type="PANTHER" id="PTHR35537">
    <property type="entry name" value="DNA DAMAGE-INDUCIBLE APOPTOSIS SUPPRESSOR PROTEIN DDIAS"/>
    <property type="match status" value="1"/>
</dbReference>
<evidence type="ECO:0000313" key="12">
    <source>
        <dbReference type="EMBL" id="ELW68956.1"/>
    </source>
</evidence>
<keyword evidence="7" id="KW-0472">Membrane</keyword>
<dbReference type="FunFam" id="2.60.40.10:FF:000208">
    <property type="entry name" value="Butyrophilin subfamily 1 member A1"/>
    <property type="match status" value="1"/>
</dbReference>
<dbReference type="SMART" id="SM00406">
    <property type="entry name" value="IGv"/>
    <property type="match status" value="1"/>
</dbReference>
<accession>L9L1N1</accession>
<comment type="similarity">
    <text evidence="2">Belongs to the eukaryotic ribosomal protein eS26 family.</text>
</comment>
<evidence type="ECO:0000313" key="13">
    <source>
        <dbReference type="Proteomes" id="UP000011518"/>
    </source>
</evidence>
<evidence type="ECO:0000256" key="7">
    <source>
        <dbReference type="ARBA" id="ARBA00023136"/>
    </source>
</evidence>
<dbReference type="InParanoid" id="L9L1N1"/>
<dbReference type="Pfam" id="PF07686">
    <property type="entry name" value="V-set"/>
    <property type="match status" value="1"/>
</dbReference>
<dbReference type="AlphaFoldDB" id="L9L1N1"/>
<dbReference type="EMBL" id="KB320556">
    <property type="protein sequence ID" value="ELW68956.1"/>
    <property type="molecule type" value="Genomic_DNA"/>
</dbReference>
<dbReference type="InterPro" id="IPR012340">
    <property type="entry name" value="NA-bd_OB-fold"/>
</dbReference>
<dbReference type="Pfam" id="PF22705">
    <property type="entry name" value="C2-set_3"/>
    <property type="match status" value="1"/>
</dbReference>
<dbReference type="Gene3D" id="2.60.40.10">
    <property type="entry name" value="Immunoglobulins"/>
    <property type="match status" value="2"/>
</dbReference>
<dbReference type="GO" id="GO:0061575">
    <property type="term" value="F:cyclin-dependent protein serine/threonine kinase activator activity"/>
    <property type="evidence" value="ECO:0007669"/>
    <property type="project" value="InterPro"/>
</dbReference>
<evidence type="ECO:0000259" key="11">
    <source>
        <dbReference type="PROSITE" id="PS50835"/>
    </source>
</evidence>
<evidence type="ECO:0000256" key="8">
    <source>
        <dbReference type="ARBA" id="ARBA00023274"/>
    </source>
</evidence>
<feature type="domain" description="Ig-like" evidence="11">
    <location>
        <begin position="75"/>
        <end position="177"/>
    </location>
</feature>
<dbReference type="CDD" id="cd05713">
    <property type="entry name" value="IgV_MOG_like"/>
    <property type="match status" value="1"/>
</dbReference>
<dbReference type="InterPro" id="IPR043522">
    <property type="entry name" value="DDIAS"/>
</dbReference>
<evidence type="ECO:0000256" key="4">
    <source>
        <dbReference type="ARBA" id="ARBA00022729"/>
    </source>
</evidence>
<dbReference type="PROSITE" id="PS50330">
    <property type="entry name" value="UIM"/>
    <property type="match status" value="1"/>
</dbReference>
<dbReference type="PANTHER" id="PTHR35537:SF1">
    <property type="entry name" value="DNA DAMAGE-INDUCED APOPTOSIS SUPPRESSOR PROTEIN"/>
    <property type="match status" value="1"/>
</dbReference>
<dbReference type="InterPro" id="IPR000892">
    <property type="entry name" value="Ribosomal_eS26"/>
</dbReference>
<dbReference type="InterPro" id="IPR004575">
    <property type="entry name" value="MAT1/Tfb3"/>
</dbReference>
<name>L9L1N1_TUPCH</name>
<dbReference type="PROSITE" id="PS50835">
    <property type="entry name" value="IG_LIKE"/>
    <property type="match status" value="1"/>
</dbReference>
<sequence>MKKRRNNGHAKMGCIHMQPIRCTSCSRCVHKDEAIKKFIIQNIVEAAVIRAISKANVFNACVLPKLSVKLHYCMPTVVAGAFQVRGPHEPVVAMLGSEAKLPCFLLPAQSAKNIQITWSRPLSSQVVHLYKDGRDQPKEALEEYIGRTELVRDAIDKGTVVLKILNVQPSDDGQYRCGFQYGSFYNDTVMELKVAVLGLDPHIHMEFTKSREIRLECKSEGWFPQPKVQWTNSQGEEILSISKSWTQDKSGLFQEAGAKAHSLFSGVWSESQFCPADSMDDSRYNCPKCGSTGEAENACYRYKLSLKVAETNKLFVITIFGSALDTFFGLTATDLHRYIQNPDKIPETLDSNTTQDLLIRAAETCFVGQRFIFGVTNFEKQCVQGSNSCKFLQQYPEGKREVKALVARQIVLPDPGVAGFTVIDYFRQFLQTSNLKKLHCGSQAPNSHILALDHSNSDLSNIDCSDSTSSFSKSCGRENFSRFCQPSLELISIVSQLTDKDDLLTLDQSKTISSLHQNKKSYAEPSGSNSCHDPTFGSWSLVSYMDKKCAAEKLDEELGSQTNQMSAVHSSQHEIRATDSDISPLKTRVPSESSNTKFFSSSIEIKNSYSQHELPCYQHHNIDTSSSIQEKYTWCPPSSLRLLEDGVDSSQDCDPEIWDDLPFSESLNKFLAVIESEIAVTQTDASSREHHVDNDLDKLHTDCSRSEGACRWGNCPECGTPLRKSNFSVQLFEDPAVDKEVKIRKKVLKIYNKREEDFPSLREYNDFLEEVEEIVFNLTNNVDLDNTKKKMEIYQKENKDVIQKNKLKMTQEQEELEEALEVERQENEQRRLSIQKEEQLQQILKKKNKQTFLDELESSDLPVALLLAQHKDRSTQLEMQLEKPKPIKPVAFSTGIKMGQHISLAPIHKLEEALYEYQPLQIETYGPQVPELEVLGRLGYLNHVRAASPQDLAGGYTSSLACHRALQDAFSGLFWQPS</sequence>
<dbReference type="Pfam" id="PF06391">
    <property type="entry name" value="MAT1"/>
    <property type="match status" value="1"/>
</dbReference>
<dbReference type="InterPro" id="IPR013783">
    <property type="entry name" value="Ig-like_fold"/>
</dbReference>
<dbReference type="SMART" id="SM00409">
    <property type="entry name" value="IG"/>
    <property type="match status" value="1"/>
</dbReference>
<dbReference type="Proteomes" id="UP000011518">
    <property type="component" value="Unassembled WGS sequence"/>
</dbReference>
<dbReference type="SUPFAM" id="SSF48726">
    <property type="entry name" value="Immunoglobulin"/>
    <property type="match status" value="2"/>
</dbReference>
<keyword evidence="9" id="KW-0393">Immunoglobulin domain</keyword>
<keyword evidence="13" id="KW-1185">Reference proteome</keyword>
<dbReference type="GO" id="GO:0005675">
    <property type="term" value="C:transcription factor TFIIH holo complex"/>
    <property type="evidence" value="ECO:0007669"/>
    <property type="project" value="InterPro"/>
</dbReference>
<evidence type="ECO:0000256" key="9">
    <source>
        <dbReference type="ARBA" id="ARBA00023319"/>
    </source>
</evidence>
<keyword evidence="6" id="KW-1133">Transmembrane helix</keyword>
<dbReference type="InterPro" id="IPR036179">
    <property type="entry name" value="Ig-like_dom_sf"/>
</dbReference>
<dbReference type="SUPFAM" id="SSF50249">
    <property type="entry name" value="Nucleic acid-binding proteins"/>
    <property type="match status" value="1"/>
</dbReference>
<reference evidence="13" key="1">
    <citation type="submission" date="2012-07" db="EMBL/GenBank/DDBJ databases">
        <title>Genome of the Chinese tree shrew, a rising model animal genetically related to primates.</title>
        <authorList>
            <person name="Zhang G."/>
            <person name="Fan Y."/>
            <person name="Yao Y."/>
            <person name="Huang Z."/>
        </authorList>
    </citation>
    <scope>NUCLEOTIDE SEQUENCE [LARGE SCALE GENOMIC DNA]</scope>
</reference>
<dbReference type="InterPro" id="IPR007110">
    <property type="entry name" value="Ig-like_dom"/>
</dbReference>
<evidence type="ECO:0000256" key="10">
    <source>
        <dbReference type="SAM" id="Coils"/>
    </source>
</evidence>
<comment type="subcellular location">
    <subcellularLocation>
        <location evidence="1">Membrane</location>
    </subcellularLocation>
</comment>
<keyword evidence="3" id="KW-0812">Transmembrane</keyword>
<dbReference type="Gene3D" id="3.30.1740.20">
    <property type="entry name" value="Ribosomal protein S26e"/>
    <property type="match status" value="1"/>
</dbReference>
<dbReference type="InterPro" id="IPR057657">
    <property type="entry name" value="MAT1_CAK-anch"/>
</dbReference>
<dbReference type="InterPro" id="IPR003599">
    <property type="entry name" value="Ig_sub"/>
</dbReference>
<keyword evidence="8" id="KW-0687">Ribonucleoprotein</keyword>
<dbReference type="GO" id="GO:1902230">
    <property type="term" value="P:negative regulation of intrinsic apoptotic signaling pathway in response to DNA damage"/>
    <property type="evidence" value="ECO:0007669"/>
    <property type="project" value="InterPro"/>
</dbReference>
<keyword evidence="10" id="KW-0175">Coiled coil</keyword>
<dbReference type="GO" id="GO:0003735">
    <property type="term" value="F:structural constituent of ribosome"/>
    <property type="evidence" value="ECO:0007669"/>
    <property type="project" value="InterPro"/>
</dbReference>
<dbReference type="InterPro" id="IPR038551">
    <property type="entry name" value="Ribosomal_eS26_sf"/>
</dbReference>
<dbReference type="FunFam" id="2.60.40.10:FF:000088">
    <property type="entry name" value="Butyrophilin subfamily 1 member A1"/>
    <property type="match status" value="1"/>
</dbReference>
<dbReference type="GO" id="GO:0006412">
    <property type="term" value="P:translation"/>
    <property type="evidence" value="ECO:0007669"/>
    <property type="project" value="InterPro"/>
</dbReference>
<gene>
    <name evidence="12" type="ORF">TREES_T100012975</name>
</gene>
<dbReference type="GO" id="GO:0005840">
    <property type="term" value="C:ribosome"/>
    <property type="evidence" value="ECO:0007669"/>
    <property type="project" value="UniProtKB-KW"/>
</dbReference>
<dbReference type="InterPro" id="IPR003903">
    <property type="entry name" value="UIM_dom"/>
</dbReference>
<dbReference type="STRING" id="246437.L9L1N1"/>
<dbReference type="GO" id="GO:0016020">
    <property type="term" value="C:membrane"/>
    <property type="evidence" value="ECO:0007669"/>
    <property type="project" value="UniProtKB-SubCell"/>
</dbReference>
<organism evidence="12 13">
    <name type="scientific">Tupaia chinensis</name>
    <name type="common">Chinese tree shrew</name>
    <name type="synonym">Tupaia belangeri chinensis</name>
    <dbReference type="NCBI Taxonomy" id="246437"/>
    <lineage>
        <taxon>Eukaryota</taxon>
        <taxon>Metazoa</taxon>
        <taxon>Chordata</taxon>
        <taxon>Craniata</taxon>
        <taxon>Vertebrata</taxon>
        <taxon>Euteleostomi</taxon>
        <taxon>Mammalia</taxon>
        <taxon>Eutheria</taxon>
        <taxon>Euarchontoglires</taxon>
        <taxon>Scandentia</taxon>
        <taxon>Tupaiidae</taxon>
        <taxon>Tupaia</taxon>
    </lineage>
</organism>
<dbReference type="Pfam" id="PF25811">
    <property type="entry name" value="CAK-anch_MAT1"/>
    <property type="match status" value="1"/>
</dbReference>